<evidence type="ECO:0000313" key="1">
    <source>
        <dbReference type="EMBL" id="DAE04134.1"/>
    </source>
</evidence>
<organism evidence="1">
    <name type="scientific">Siphoviridae sp. ctmpG14</name>
    <dbReference type="NCBI Taxonomy" id="2825654"/>
    <lineage>
        <taxon>Viruses</taxon>
        <taxon>Duplodnaviria</taxon>
        <taxon>Heunggongvirae</taxon>
        <taxon>Uroviricota</taxon>
        <taxon>Caudoviricetes</taxon>
    </lineage>
</organism>
<name>A0A8S5PAN4_9CAUD</name>
<reference evidence="1" key="1">
    <citation type="journal article" date="2021" name="Proc. Natl. Acad. Sci. U.S.A.">
        <title>A Catalog of Tens of Thousands of Viruses from Human Metagenomes Reveals Hidden Associations with Chronic Diseases.</title>
        <authorList>
            <person name="Tisza M.J."/>
            <person name="Buck C.B."/>
        </authorList>
    </citation>
    <scope>NUCLEOTIDE SEQUENCE</scope>
    <source>
        <strain evidence="1">CtmpG14</strain>
    </source>
</reference>
<protein>
    <submittedName>
        <fullName evidence="1">Recombination, repair and ssDNA binding protein</fullName>
    </submittedName>
</protein>
<sequence length="146" mass="16812">MALKYDPDMTKFASEIQVNEVNLDECALNQASLLSYYLSQKVSAETQLNLVKLKFERFYNQRYKQIEAELVLKEKRVTDKSIEAEIKLGDDYLQEYVNLVEAQRIRDQLQACCTALVDRKKIIQQLLDARLVQAGGSVALNSRKSF</sequence>
<proteinExistence type="predicted"/>
<dbReference type="EMBL" id="BK015384">
    <property type="protein sequence ID" value="DAE04134.1"/>
    <property type="molecule type" value="Genomic_DNA"/>
</dbReference>
<accession>A0A8S5PAN4</accession>